<proteinExistence type="predicted"/>
<dbReference type="EMBL" id="JAEPRB010000027">
    <property type="protein sequence ID" value="KAG2225534.1"/>
    <property type="molecule type" value="Genomic_DNA"/>
</dbReference>
<organism evidence="2 3">
    <name type="scientific">Circinella minor</name>
    <dbReference type="NCBI Taxonomy" id="1195481"/>
    <lineage>
        <taxon>Eukaryota</taxon>
        <taxon>Fungi</taxon>
        <taxon>Fungi incertae sedis</taxon>
        <taxon>Mucoromycota</taxon>
        <taxon>Mucoromycotina</taxon>
        <taxon>Mucoromycetes</taxon>
        <taxon>Mucorales</taxon>
        <taxon>Lichtheimiaceae</taxon>
        <taxon>Circinella</taxon>
    </lineage>
</organism>
<gene>
    <name evidence="2" type="ORF">INT45_010361</name>
</gene>
<accession>A0A8H7VSK9</accession>
<comment type="caution">
    <text evidence="2">The sequence shown here is derived from an EMBL/GenBank/DDBJ whole genome shotgun (WGS) entry which is preliminary data.</text>
</comment>
<feature type="compositionally biased region" description="Basic and acidic residues" evidence="1">
    <location>
        <begin position="250"/>
        <end position="260"/>
    </location>
</feature>
<evidence type="ECO:0000256" key="1">
    <source>
        <dbReference type="SAM" id="MobiDB-lite"/>
    </source>
</evidence>
<dbReference type="AlphaFoldDB" id="A0A8H7VSK9"/>
<feature type="region of interest" description="Disordered" evidence="1">
    <location>
        <begin position="237"/>
        <end position="262"/>
    </location>
</feature>
<feature type="compositionally biased region" description="Low complexity" evidence="1">
    <location>
        <begin position="76"/>
        <end position="99"/>
    </location>
</feature>
<feature type="compositionally biased region" description="Low complexity" evidence="1">
    <location>
        <begin position="237"/>
        <end position="247"/>
    </location>
</feature>
<keyword evidence="3" id="KW-1185">Reference proteome</keyword>
<evidence type="ECO:0000313" key="3">
    <source>
        <dbReference type="Proteomes" id="UP000646827"/>
    </source>
</evidence>
<feature type="compositionally biased region" description="Low complexity" evidence="1">
    <location>
        <begin position="341"/>
        <end position="355"/>
    </location>
</feature>
<dbReference type="OrthoDB" id="2285197at2759"/>
<reference evidence="2 3" key="1">
    <citation type="submission" date="2020-12" db="EMBL/GenBank/DDBJ databases">
        <title>Metabolic potential, ecology and presence of endohyphal bacteria is reflected in genomic diversity of Mucoromycotina.</title>
        <authorList>
            <person name="Muszewska A."/>
            <person name="Okrasinska A."/>
            <person name="Steczkiewicz K."/>
            <person name="Drgas O."/>
            <person name="Orlowska M."/>
            <person name="Perlinska-Lenart U."/>
            <person name="Aleksandrzak-Piekarczyk T."/>
            <person name="Szatraj K."/>
            <person name="Zielenkiewicz U."/>
            <person name="Pilsyk S."/>
            <person name="Malc E."/>
            <person name="Mieczkowski P."/>
            <person name="Kruszewska J.S."/>
            <person name="Biernat P."/>
            <person name="Pawlowska J."/>
        </authorList>
    </citation>
    <scope>NUCLEOTIDE SEQUENCE [LARGE SCALE GENOMIC DNA]</scope>
    <source>
        <strain evidence="2 3">CBS 142.35</strain>
    </source>
</reference>
<sequence>MSSSLIPTKGLHRGYSCPSLVSSKQKQVSKPIQHSLSVSLRSCQQHGQRKKLIDHHRHYHLHHHHHFEKEHQLEKSNLNSKNDNSDNNDNNDNDNTTTTAVISPLTENNLKEHTIKTVYGRESRHRRVKSYVVSQVQLLQLEAELERRRRKEIQSLVPLDIHSYDQDVILLSNGKNNYDDCDFNNNHGYTDSNISHRHRDGMDTVQTNNNHNHNNIQRKKTKRGSLKLVRRWFSLSKKPSSSSSSSSFALDHRNNNKEQEDNTMIAASPLKKNKKPHNISFEQYQQDKATLVGQGLNGLSNQNIARALGAGGLASVVFTPSPSPATFINNSTVQQGTYNDSQITSTSTSAIQKQQQQHHQKRDSGVSLFSKSTSKKEYQQQINSSQLSHSSSFVSARYPKMIHLKALRGAAIQALSSDFSLGEESLYCCSSDLPNCCCPR</sequence>
<evidence type="ECO:0000313" key="2">
    <source>
        <dbReference type="EMBL" id="KAG2225534.1"/>
    </source>
</evidence>
<protein>
    <submittedName>
        <fullName evidence="2">Uncharacterized protein</fullName>
    </submittedName>
</protein>
<feature type="region of interest" description="Disordered" evidence="1">
    <location>
        <begin position="59"/>
        <end position="108"/>
    </location>
</feature>
<feature type="region of interest" description="Disordered" evidence="1">
    <location>
        <begin position="338"/>
        <end position="370"/>
    </location>
</feature>
<name>A0A8H7VSK9_9FUNG</name>
<dbReference type="Proteomes" id="UP000646827">
    <property type="component" value="Unassembled WGS sequence"/>
</dbReference>